<protein>
    <submittedName>
        <fullName evidence="3">SagB family peptide dehydrogenase</fullName>
    </submittedName>
</protein>
<sequence length="460" mass="49702">MSGAVAELFTLRTGVHAATSESGRVHLVRWPRVEPLGALSPEQRSALDRLSGGRCGLEELDELDGTGLVDRLRHTGWLRVTVAASGAPLYTLEPLRAPGRDRPAPPSPARLSRHAVLAPDAGELVLAVPGAAHDVRLHDPRAVAIVSRLAGGADAAELDKDLDAAVVGRFLDDLAHAGVLDAEADHAPDDLRLRQWSPHELWFHTHSRLGGRRTLGEDIGKTARFEGVADPLPPLRRPAGPGIELYRPDLDALRATDPPLTAVLEDRTSERAYDDEHPLSERQLAEFLYRCASTRAKVKQDGTEFLGRPYPSGGASYELELYPLVRRVDGLDPGLYRYDQDGHRLERVAADPAALRRITGVNQALQGIPAPPQVLMLVTARFGRVMWKYEAFGYALILKHVGVLFQVMYLAATAMGLAACAVGTGDSEEFAAATGIDPLAEGTVGEFMLGTRPGTDRSRA</sequence>
<dbReference type="SUPFAM" id="SSF55469">
    <property type="entry name" value="FMN-dependent nitroreductase-like"/>
    <property type="match status" value="1"/>
</dbReference>
<dbReference type="EMBL" id="JAQFWP010000010">
    <property type="protein sequence ID" value="MDA2804379.1"/>
    <property type="molecule type" value="Genomic_DNA"/>
</dbReference>
<reference evidence="3" key="1">
    <citation type="submission" date="2023-01" db="EMBL/GenBank/DDBJ databases">
        <title>Draft genome sequence of Nocardiopsis sp. LSu2-4 isolated from halophytes.</title>
        <authorList>
            <person name="Duangmal K."/>
            <person name="Chantavorakit T."/>
        </authorList>
    </citation>
    <scope>NUCLEOTIDE SEQUENCE</scope>
    <source>
        <strain evidence="3">LSu2-4</strain>
    </source>
</reference>
<evidence type="ECO:0000313" key="4">
    <source>
        <dbReference type="Proteomes" id="UP001165685"/>
    </source>
</evidence>
<dbReference type="PANTHER" id="PTHR43745:SF2">
    <property type="entry name" value="NITROREDUCTASE MJ1384-RELATED"/>
    <property type="match status" value="1"/>
</dbReference>
<comment type="caution">
    <text evidence="3">The sequence shown here is derived from an EMBL/GenBank/DDBJ whole genome shotgun (WGS) entry which is preliminary data.</text>
</comment>
<dbReference type="InterPro" id="IPR000415">
    <property type="entry name" value="Nitroreductase-like"/>
</dbReference>
<proteinExistence type="predicted"/>
<dbReference type="Pfam" id="PF00881">
    <property type="entry name" value="Nitroreductase"/>
    <property type="match status" value="1"/>
</dbReference>
<dbReference type="PANTHER" id="PTHR43745">
    <property type="entry name" value="NITROREDUCTASE MJ1384-RELATED"/>
    <property type="match status" value="1"/>
</dbReference>
<dbReference type="InterPro" id="IPR052544">
    <property type="entry name" value="Bacteriocin_Proc_Enz"/>
</dbReference>
<name>A0ABT4TJE4_9ACTN</name>
<evidence type="ECO:0000313" key="3">
    <source>
        <dbReference type="EMBL" id="MDA2804379.1"/>
    </source>
</evidence>
<dbReference type="InterPro" id="IPR029479">
    <property type="entry name" value="Nitroreductase"/>
</dbReference>
<accession>A0ABT4TJE4</accession>
<dbReference type="NCBIfam" id="TIGR03605">
    <property type="entry name" value="antibiot_sagB"/>
    <property type="match status" value="1"/>
</dbReference>
<dbReference type="CDD" id="cd02142">
    <property type="entry name" value="McbC_SagB-like_oxidoreductase"/>
    <property type="match status" value="1"/>
</dbReference>
<dbReference type="Gene3D" id="3.40.109.10">
    <property type="entry name" value="NADH Oxidase"/>
    <property type="match status" value="1"/>
</dbReference>
<dbReference type="InterPro" id="IPR054488">
    <property type="entry name" value="ThcOx_dom2"/>
</dbReference>
<dbReference type="InterPro" id="IPR020051">
    <property type="entry name" value="SagB-type_dehydrogenase"/>
</dbReference>
<dbReference type="RefSeq" id="WP_270676915.1">
    <property type="nucleotide sequence ID" value="NZ_JAQFWP010000010.1"/>
</dbReference>
<organism evidence="3 4">
    <name type="scientific">Nocardiopsis suaedae</name>
    <dbReference type="NCBI Taxonomy" id="3018444"/>
    <lineage>
        <taxon>Bacteria</taxon>
        <taxon>Bacillati</taxon>
        <taxon>Actinomycetota</taxon>
        <taxon>Actinomycetes</taxon>
        <taxon>Streptosporangiales</taxon>
        <taxon>Nocardiopsidaceae</taxon>
        <taxon>Nocardiopsis</taxon>
    </lineage>
</organism>
<gene>
    <name evidence="3" type="ORF">O4U47_07625</name>
</gene>
<dbReference type="Pfam" id="PF22767">
    <property type="entry name" value="ThcOx"/>
    <property type="match status" value="1"/>
</dbReference>
<feature type="domain" description="Cyanobactin oxidase ThcOx second" evidence="2">
    <location>
        <begin position="110"/>
        <end position="210"/>
    </location>
</feature>
<evidence type="ECO:0000259" key="2">
    <source>
        <dbReference type="Pfam" id="PF22767"/>
    </source>
</evidence>
<feature type="domain" description="Nitroreductase" evidence="1">
    <location>
        <begin position="265"/>
        <end position="450"/>
    </location>
</feature>
<evidence type="ECO:0000259" key="1">
    <source>
        <dbReference type="Pfam" id="PF00881"/>
    </source>
</evidence>
<keyword evidence="4" id="KW-1185">Reference proteome</keyword>
<dbReference type="Proteomes" id="UP001165685">
    <property type="component" value="Unassembled WGS sequence"/>
</dbReference>